<evidence type="ECO:0000313" key="13">
    <source>
        <dbReference type="EMBL" id="AWX45263.1"/>
    </source>
</evidence>
<feature type="binding site" evidence="10">
    <location>
        <position position="265"/>
    </location>
    <ligand>
        <name>Zn(2+)</name>
        <dbReference type="ChEBI" id="CHEBI:29105"/>
    </ligand>
</feature>
<feature type="domain" description="CP-type G" evidence="12">
    <location>
        <begin position="80"/>
        <end position="241"/>
    </location>
</feature>
<evidence type="ECO:0000256" key="5">
    <source>
        <dbReference type="ARBA" id="ARBA00022741"/>
    </source>
</evidence>
<proteinExistence type="inferred from homology"/>
<dbReference type="PANTHER" id="PTHR32120:SF11">
    <property type="entry name" value="SMALL RIBOSOMAL SUBUNIT BIOGENESIS GTPASE RSGA 1, MITOCHONDRIAL-RELATED"/>
    <property type="match status" value="1"/>
</dbReference>
<evidence type="ECO:0000256" key="1">
    <source>
        <dbReference type="ARBA" id="ARBA00022490"/>
    </source>
</evidence>
<keyword evidence="5 10" id="KW-0547">Nucleotide-binding</keyword>
<dbReference type="AlphaFoldDB" id="A0A2Z4LU49"/>
<keyword evidence="1 10" id="KW-0963">Cytoplasm</keyword>
<feature type="binding site" evidence="10">
    <location>
        <position position="272"/>
    </location>
    <ligand>
        <name>Zn(2+)</name>
        <dbReference type="ChEBI" id="CHEBI:29105"/>
    </ligand>
</feature>
<keyword evidence="3 10" id="KW-0479">Metal-binding</keyword>
<comment type="subcellular location">
    <subcellularLocation>
        <location evidence="10">Cytoplasm</location>
    </subcellularLocation>
</comment>
<dbReference type="CDD" id="cd04466">
    <property type="entry name" value="S1_YloQ_GTPase"/>
    <property type="match status" value="1"/>
</dbReference>
<feature type="binding site" evidence="10">
    <location>
        <position position="278"/>
    </location>
    <ligand>
        <name>Zn(2+)</name>
        <dbReference type="ChEBI" id="CHEBI:29105"/>
    </ligand>
</feature>
<sequence length="314" mass="35631">MKGIVYKSTGSWYTVKAEDENFYKCRIKGKFRIKGIKSTNPVAVGDNVVFKLENIGDETVGVISEIGDRKNYIIRKSVNLSKQTHIIAANLDHVFLLVTLNNPQTFTSFIDRFLVTAEAYEIPAVILFNKMDTYNDNEMAEVNHLVALYKSIGYHCEEIAAEVGTNVEFVKELMKDKTSMFSGHSGVGKSTLINAIEPGLELKTAEISEQHLQGQHTTTFAEMYDLSFGARIIDTPGIKGFGIVDMEQDEIGDYFPEFFKLKPQCKFNNCLHLDEPKCAVKDALENDEISWSRYRSYVQMMTGEDENYRVDVYK</sequence>
<comment type="similarity">
    <text evidence="10">Belongs to the TRAFAC class YlqF/YawG GTPase family. RsgA subfamily.</text>
</comment>
<dbReference type="Gene3D" id="2.40.50.140">
    <property type="entry name" value="Nucleic acid-binding proteins"/>
    <property type="match status" value="1"/>
</dbReference>
<dbReference type="GO" id="GO:0042274">
    <property type="term" value="P:ribosomal small subunit biogenesis"/>
    <property type="evidence" value="ECO:0007669"/>
    <property type="project" value="UniProtKB-UniRule"/>
</dbReference>
<dbReference type="CDD" id="cd01854">
    <property type="entry name" value="YjeQ_EngC"/>
    <property type="match status" value="1"/>
</dbReference>
<dbReference type="PANTHER" id="PTHR32120">
    <property type="entry name" value="SMALL RIBOSOMAL SUBUNIT BIOGENESIS GTPASE RSGA"/>
    <property type="match status" value="1"/>
</dbReference>
<evidence type="ECO:0000313" key="14">
    <source>
        <dbReference type="Proteomes" id="UP000248536"/>
    </source>
</evidence>
<dbReference type="InterPro" id="IPR031944">
    <property type="entry name" value="RsgA_N"/>
</dbReference>
<dbReference type="InterPro" id="IPR027417">
    <property type="entry name" value="P-loop_NTPase"/>
</dbReference>
<dbReference type="InterPro" id="IPR030378">
    <property type="entry name" value="G_CP_dom"/>
</dbReference>
<feature type="binding site" evidence="10">
    <location>
        <position position="270"/>
    </location>
    <ligand>
        <name>Zn(2+)</name>
        <dbReference type="ChEBI" id="CHEBI:29105"/>
    </ligand>
</feature>
<feature type="binding site" evidence="10">
    <location>
        <begin position="129"/>
        <end position="132"/>
    </location>
    <ligand>
        <name>GTP</name>
        <dbReference type="ChEBI" id="CHEBI:37565"/>
    </ligand>
</feature>
<evidence type="ECO:0000256" key="4">
    <source>
        <dbReference type="ARBA" id="ARBA00022730"/>
    </source>
</evidence>
<dbReference type="InterPro" id="IPR010914">
    <property type="entry name" value="RsgA_GTPase_dom"/>
</dbReference>
<evidence type="ECO:0000256" key="8">
    <source>
        <dbReference type="ARBA" id="ARBA00022884"/>
    </source>
</evidence>
<dbReference type="NCBIfam" id="TIGR00157">
    <property type="entry name" value="ribosome small subunit-dependent GTPase A"/>
    <property type="match status" value="1"/>
</dbReference>
<dbReference type="Gene3D" id="1.10.40.50">
    <property type="entry name" value="Probable gtpase engc, domain 3"/>
    <property type="match status" value="1"/>
</dbReference>
<dbReference type="Gene3D" id="3.40.50.300">
    <property type="entry name" value="P-loop containing nucleotide triphosphate hydrolases"/>
    <property type="match status" value="1"/>
</dbReference>
<feature type="binding site" evidence="10">
    <location>
        <begin position="183"/>
        <end position="191"/>
    </location>
    <ligand>
        <name>GTP</name>
        <dbReference type="ChEBI" id="CHEBI:37565"/>
    </ligand>
</feature>
<evidence type="ECO:0000256" key="7">
    <source>
        <dbReference type="ARBA" id="ARBA00022833"/>
    </source>
</evidence>
<evidence type="ECO:0000259" key="12">
    <source>
        <dbReference type="PROSITE" id="PS51721"/>
    </source>
</evidence>
<dbReference type="KEGG" id="spon:HME9304_02275"/>
<gene>
    <name evidence="10 13" type="primary">rsgA</name>
    <name evidence="13" type="ORF">HME9304_02275</name>
</gene>
<dbReference type="Proteomes" id="UP000248536">
    <property type="component" value="Chromosome"/>
</dbReference>
<protein>
    <recommendedName>
        <fullName evidence="10">Small ribosomal subunit biogenesis GTPase RsgA</fullName>
        <ecNumber evidence="10">3.6.1.-</ecNumber>
    </recommendedName>
</protein>
<dbReference type="EMBL" id="CP030104">
    <property type="protein sequence ID" value="AWX45263.1"/>
    <property type="molecule type" value="Genomic_DNA"/>
</dbReference>
<name>A0A2Z4LU49_9FLAO</name>
<dbReference type="PROSITE" id="PS51721">
    <property type="entry name" value="G_CP"/>
    <property type="match status" value="1"/>
</dbReference>
<dbReference type="EC" id="3.6.1.-" evidence="10"/>
<reference evidence="13 14" key="1">
    <citation type="submission" date="2018-06" db="EMBL/GenBank/DDBJ databases">
        <title>Spongiibacterium sp. HME9304 Genome sequencing and assembly.</title>
        <authorList>
            <person name="Kang H."/>
            <person name="Kim H."/>
            <person name="Joh K."/>
        </authorList>
    </citation>
    <scope>NUCLEOTIDE SEQUENCE [LARGE SCALE GENOMIC DNA]</scope>
    <source>
        <strain evidence="13 14">HME9304</strain>
    </source>
</reference>
<comment type="function">
    <text evidence="10">One of several proteins that assist in the late maturation steps of the functional core of the 30S ribosomal subunit. Helps release RbfA from mature subunits. May play a role in the assembly of ribosomal proteins into the subunit. Circularly permuted GTPase that catalyzes slow GTP hydrolysis, GTPase activity is stimulated by the 30S ribosomal subunit.</text>
</comment>
<evidence type="ECO:0000256" key="9">
    <source>
        <dbReference type="ARBA" id="ARBA00023134"/>
    </source>
</evidence>
<dbReference type="RefSeq" id="WP_112378669.1">
    <property type="nucleotide sequence ID" value="NZ_CP030104.1"/>
</dbReference>
<keyword evidence="14" id="KW-1185">Reference proteome</keyword>
<dbReference type="GO" id="GO:0019843">
    <property type="term" value="F:rRNA binding"/>
    <property type="evidence" value="ECO:0007669"/>
    <property type="project" value="UniProtKB-KW"/>
</dbReference>
<dbReference type="PROSITE" id="PS50936">
    <property type="entry name" value="ENGC_GTPASE"/>
    <property type="match status" value="1"/>
</dbReference>
<dbReference type="GO" id="GO:0003924">
    <property type="term" value="F:GTPase activity"/>
    <property type="evidence" value="ECO:0007669"/>
    <property type="project" value="UniProtKB-UniRule"/>
</dbReference>
<organism evidence="13 14">
    <name type="scientific">Flagellimonas maritima</name>
    <dbReference type="NCBI Taxonomy" id="1383885"/>
    <lineage>
        <taxon>Bacteria</taxon>
        <taxon>Pseudomonadati</taxon>
        <taxon>Bacteroidota</taxon>
        <taxon>Flavobacteriia</taxon>
        <taxon>Flavobacteriales</taxon>
        <taxon>Flavobacteriaceae</taxon>
        <taxon>Flagellimonas</taxon>
    </lineage>
</organism>
<evidence type="ECO:0000256" key="10">
    <source>
        <dbReference type="HAMAP-Rule" id="MF_01820"/>
    </source>
</evidence>
<dbReference type="InterPro" id="IPR012340">
    <property type="entry name" value="NA-bd_OB-fold"/>
</dbReference>
<dbReference type="Pfam" id="PF03193">
    <property type="entry name" value="RsgA_GTPase"/>
    <property type="match status" value="1"/>
</dbReference>
<keyword evidence="4 10" id="KW-0699">rRNA-binding</keyword>
<keyword evidence="8 10" id="KW-0694">RNA-binding</keyword>
<keyword evidence="2 10" id="KW-0690">Ribosome biogenesis</keyword>
<comment type="subunit">
    <text evidence="10">Monomer. Associates with 30S ribosomal subunit, binds 16S rRNA.</text>
</comment>
<dbReference type="SUPFAM" id="SSF50249">
    <property type="entry name" value="Nucleic acid-binding proteins"/>
    <property type="match status" value="1"/>
</dbReference>
<dbReference type="GO" id="GO:0005737">
    <property type="term" value="C:cytoplasm"/>
    <property type="evidence" value="ECO:0007669"/>
    <property type="project" value="UniProtKB-SubCell"/>
</dbReference>
<dbReference type="InterPro" id="IPR004881">
    <property type="entry name" value="Ribosome_biogen_GTPase_RsgA"/>
</dbReference>
<keyword evidence="7 10" id="KW-0862">Zinc</keyword>
<accession>A0A2Z4LU49</accession>
<evidence type="ECO:0000256" key="6">
    <source>
        <dbReference type="ARBA" id="ARBA00022801"/>
    </source>
</evidence>
<evidence type="ECO:0000259" key="11">
    <source>
        <dbReference type="PROSITE" id="PS50936"/>
    </source>
</evidence>
<dbReference type="SUPFAM" id="SSF52540">
    <property type="entry name" value="P-loop containing nucleoside triphosphate hydrolases"/>
    <property type="match status" value="1"/>
</dbReference>
<evidence type="ECO:0000256" key="2">
    <source>
        <dbReference type="ARBA" id="ARBA00022517"/>
    </source>
</evidence>
<keyword evidence="6 10" id="KW-0378">Hydrolase</keyword>
<dbReference type="HAMAP" id="MF_01820">
    <property type="entry name" value="GTPase_RsgA"/>
    <property type="match status" value="1"/>
</dbReference>
<dbReference type="Pfam" id="PF16745">
    <property type="entry name" value="RsgA_N"/>
    <property type="match status" value="1"/>
</dbReference>
<dbReference type="GO" id="GO:0005525">
    <property type="term" value="F:GTP binding"/>
    <property type="evidence" value="ECO:0007669"/>
    <property type="project" value="UniProtKB-UniRule"/>
</dbReference>
<comment type="cofactor">
    <cofactor evidence="10">
        <name>Zn(2+)</name>
        <dbReference type="ChEBI" id="CHEBI:29105"/>
    </cofactor>
    <text evidence="10">Binds 1 zinc ion per subunit.</text>
</comment>
<dbReference type="OrthoDB" id="9809485at2"/>
<evidence type="ECO:0000256" key="3">
    <source>
        <dbReference type="ARBA" id="ARBA00022723"/>
    </source>
</evidence>
<dbReference type="GO" id="GO:0046872">
    <property type="term" value="F:metal ion binding"/>
    <property type="evidence" value="ECO:0007669"/>
    <property type="project" value="UniProtKB-KW"/>
</dbReference>
<feature type="domain" description="EngC GTPase" evidence="11">
    <location>
        <begin position="89"/>
        <end position="239"/>
    </location>
</feature>
<keyword evidence="9 10" id="KW-0342">GTP-binding</keyword>